<evidence type="ECO:0000313" key="1">
    <source>
        <dbReference type="EMBL" id="HIU93125.1"/>
    </source>
</evidence>
<comment type="caution">
    <text evidence="1">The sequence shown here is derived from an EMBL/GenBank/DDBJ whole genome shotgun (WGS) entry which is preliminary data.</text>
</comment>
<dbReference type="EMBL" id="DVOD01000060">
    <property type="protein sequence ID" value="HIU93125.1"/>
    <property type="molecule type" value="Genomic_DNA"/>
</dbReference>
<protein>
    <submittedName>
        <fullName evidence="1">Uncharacterized protein</fullName>
    </submittedName>
</protein>
<organism evidence="1 2">
    <name type="scientific">Candidatus Limenecus avicola</name>
    <dbReference type="NCBI Taxonomy" id="2840847"/>
    <lineage>
        <taxon>Bacteria</taxon>
        <taxon>Bacillati</taxon>
        <taxon>Bacillota</taxon>
        <taxon>Clostridia</taxon>
        <taxon>Eubacteriales</taxon>
        <taxon>Clostridiaceae</taxon>
        <taxon>Clostridiaceae incertae sedis</taxon>
        <taxon>Candidatus Limenecus</taxon>
    </lineage>
</organism>
<dbReference type="AlphaFoldDB" id="A0A9D1N1H9"/>
<reference evidence="1" key="1">
    <citation type="submission" date="2020-10" db="EMBL/GenBank/DDBJ databases">
        <authorList>
            <person name="Gilroy R."/>
        </authorList>
    </citation>
    <scope>NUCLEOTIDE SEQUENCE</scope>
    <source>
        <strain evidence="1">CHK154-7741</strain>
    </source>
</reference>
<sequence>MTNHIEQMMKVAGVKPRFYMEVNVGDLDCNFQEVSEKTVKKLWENWGFHLQCSDYWMEDEEAESIPENFEDFKKSDFWEKKYPPFTPAKQLELIKLIADFHCFKDLNGFWNMTSVDMGKHQIYSLCCEKSFEDSLAEFTTHLIARITIDKAEVKRILEDENN</sequence>
<dbReference type="Proteomes" id="UP000886748">
    <property type="component" value="Unassembled WGS sequence"/>
</dbReference>
<reference evidence="1" key="2">
    <citation type="journal article" date="2021" name="PeerJ">
        <title>Extensive microbial diversity within the chicken gut microbiome revealed by metagenomics and culture.</title>
        <authorList>
            <person name="Gilroy R."/>
            <person name="Ravi A."/>
            <person name="Getino M."/>
            <person name="Pursley I."/>
            <person name="Horton D.L."/>
            <person name="Alikhan N.F."/>
            <person name="Baker D."/>
            <person name="Gharbi K."/>
            <person name="Hall N."/>
            <person name="Watson M."/>
            <person name="Adriaenssens E.M."/>
            <person name="Foster-Nyarko E."/>
            <person name="Jarju S."/>
            <person name="Secka A."/>
            <person name="Antonio M."/>
            <person name="Oren A."/>
            <person name="Chaudhuri R.R."/>
            <person name="La Ragione R."/>
            <person name="Hildebrand F."/>
            <person name="Pallen M.J."/>
        </authorList>
    </citation>
    <scope>NUCLEOTIDE SEQUENCE</scope>
    <source>
        <strain evidence="1">CHK154-7741</strain>
    </source>
</reference>
<accession>A0A9D1N1H9</accession>
<name>A0A9D1N1H9_9CLOT</name>
<proteinExistence type="predicted"/>
<evidence type="ECO:0000313" key="2">
    <source>
        <dbReference type="Proteomes" id="UP000886748"/>
    </source>
</evidence>
<gene>
    <name evidence="1" type="ORF">IAD26_08340</name>
</gene>